<reference evidence="2 3" key="1">
    <citation type="submission" date="2016-10" db="EMBL/GenBank/DDBJ databases">
        <authorList>
            <person name="de Groot N.N."/>
        </authorList>
    </citation>
    <scope>NUCLEOTIDE SEQUENCE [LARGE SCALE GENOMIC DNA]</scope>
    <source>
        <strain evidence="2 3">CGMCC 1.10239</strain>
    </source>
</reference>
<feature type="non-terminal residue" evidence="2">
    <location>
        <position position="607"/>
    </location>
</feature>
<feature type="region of interest" description="Disordered" evidence="1">
    <location>
        <begin position="579"/>
        <end position="607"/>
    </location>
</feature>
<feature type="region of interest" description="Disordered" evidence="1">
    <location>
        <begin position="1"/>
        <end position="32"/>
    </location>
</feature>
<feature type="compositionally biased region" description="Basic and acidic residues" evidence="1">
    <location>
        <begin position="244"/>
        <end position="257"/>
    </location>
</feature>
<sequence>MQTQATATKEKEKTSGSHKPYTNPLTFVRPAATKMPDPVEIIRRVRQNPASLSREDKLALQRTLGNRAVVQLLSSLKDGRKEEKKTDNSSEAKQGEQAQGLLEKSAEERESAHAVQRKEQEAVQSVRVEAVPAVKRDQTASDLKLQKQEQGQGKEQRSIATNPSGLIPESKPTAQVKPKGTAKENPAAQKASPGVEDSIDKPPNVEAKSGAAEAKKEEAADPNAKGSGKEQTVEHTEAQAGASKDGKSGKGRGKETTSETAQKAAPKEPSLGDALGALAGVGKEEPAKAKKVNIRGEDPGQILDQLTHVQPTEIGDAYAQAVDVSTGALAKQKQKTKQGMPVIPAPTGLKGKALQARRKIAPLKHDVSDGFKSERSGGNAQPGNLGRMDIGSSGSDGNPEAMLGEIRSAAAVPPEISLTGEADPSQLEGFNQEASQQVGAAKRAELGQINHPFGENDIYPEPDGSTLKASAELQGGHAPGAKKLPVLGVPADMTAGLNHSLAPEMKKQLGAKQAEYSKEKAKFDSKVQLSKADSHAQIQQAEAEAKDKQLNQQAGAKAEVDQLRGEWKNELDAAEADYAGQAGAAAQQKKGEINSVRAEKEREAQTK</sequence>
<evidence type="ECO:0000256" key="1">
    <source>
        <dbReference type="SAM" id="MobiDB-lite"/>
    </source>
</evidence>
<evidence type="ECO:0000313" key="3">
    <source>
        <dbReference type="Proteomes" id="UP000182783"/>
    </source>
</evidence>
<feature type="region of interest" description="Disordered" evidence="1">
    <location>
        <begin position="533"/>
        <end position="563"/>
    </location>
</feature>
<feature type="compositionally biased region" description="Basic and acidic residues" evidence="1">
    <location>
        <begin position="363"/>
        <end position="375"/>
    </location>
</feature>
<dbReference type="EMBL" id="FNGM01000001">
    <property type="protein sequence ID" value="SDL15369.1"/>
    <property type="molecule type" value="Genomic_DNA"/>
</dbReference>
<feature type="compositionally biased region" description="Low complexity" evidence="1">
    <location>
        <begin position="579"/>
        <end position="588"/>
    </location>
</feature>
<feature type="compositionally biased region" description="Basic and acidic residues" evidence="1">
    <location>
        <begin position="227"/>
        <end position="237"/>
    </location>
</feature>
<proteinExistence type="predicted"/>
<accession>A0A1G9HR09</accession>
<feature type="region of interest" description="Disordered" evidence="1">
    <location>
        <begin position="73"/>
        <end position="296"/>
    </location>
</feature>
<feature type="region of interest" description="Disordered" evidence="1">
    <location>
        <begin position="330"/>
        <end position="485"/>
    </location>
</feature>
<feature type="compositionally biased region" description="Basic and acidic residues" evidence="1">
    <location>
        <begin position="134"/>
        <end position="157"/>
    </location>
</feature>
<feature type="compositionally biased region" description="Basic and acidic residues" evidence="1">
    <location>
        <begin position="104"/>
        <end position="121"/>
    </location>
</feature>
<evidence type="ECO:0000313" key="2">
    <source>
        <dbReference type="EMBL" id="SDL15369.1"/>
    </source>
</evidence>
<name>A0A1G9HR09_9BACL</name>
<feature type="compositionally biased region" description="Low complexity" evidence="1">
    <location>
        <begin position="271"/>
        <end position="280"/>
    </location>
</feature>
<feature type="compositionally biased region" description="Basic and acidic residues" evidence="1">
    <location>
        <begin position="282"/>
        <end position="296"/>
    </location>
</feature>
<gene>
    <name evidence="2" type="ORF">SAMN05216191_101973</name>
</gene>
<feature type="compositionally biased region" description="Basic and acidic residues" evidence="1">
    <location>
        <begin position="589"/>
        <end position="607"/>
    </location>
</feature>
<organism evidence="2 3">
    <name type="scientific">Paenibacillus jilunlii</name>
    <dbReference type="NCBI Taxonomy" id="682956"/>
    <lineage>
        <taxon>Bacteria</taxon>
        <taxon>Bacillati</taxon>
        <taxon>Bacillota</taxon>
        <taxon>Bacilli</taxon>
        <taxon>Bacillales</taxon>
        <taxon>Paenibacillaceae</taxon>
        <taxon>Paenibacillus</taxon>
    </lineage>
</organism>
<dbReference type="AlphaFoldDB" id="A0A1G9HR09"/>
<protein>
    <submittedName>
        <fullName evidence="2">Uncharacterized protein</fullName>
    </submittedName>
</protein>
<dbReference type="Proteomes" id="UP000182783">
    <property type="component" value="Unassembled WGS sequence"/>
</dbReference>
<feature type="compositionally biased region" description="Polar residues" evidence="1">
    <location>
        <begin position="428"/>
        <end position="438"/>
    </location>
</feature>
<feature type="compositionally biased region" description="Basic and acidic residues" evidence="1">
    <location>
        <begin position="77"/>
        <end position="94"/>
    </location>
</feature>